<evidence type="ECO:0000256" key="1">
    <source>
        <dbReference type="ARBA" id="ARBA00000900"/>
    </source>
</evidence>
<feature type="domain" description="RING-type" evidence="17">
    <location>
        <begin position="134"/>
        <end position="176"/>
    </location>
</feature>
<evidence type="ECO:0000256" key="12">
    <source>
        <dbReference type="ARBA" id="ARBA00023136"/>
    </source>
</evidence>
<proteinExistence type="inferred from homology"/>
<comment type="subcellular location">
    <subcellularLocation>
        <location evidence="2">Membrane</location>
        <topology evidence="2">Single-pass membrane protein</topology>
    </subcellularLocation>
</comment>
<evidence type="ECO:0000256" key="6">
    <source>
        <dbReference type="ARBA" id="ARBA00022692"/>
    </source>
</evidence>
<keyword evidence="11 16" id="KW-1133">Transmembrane helix</keyword>
<keyword evidence="7" id="KW-0479">Metal-binding</keyword>
<comment type="similarity">
    <text evidence="13">Belongs to the RING-type zinc finger family. ATL subfamily.</text>
</comment>
<protein>
    <recommendedName>
        <fullName evidence="4">RING-type E3 ubiquitin transferase</fullName>
        <ecNumber evidence="4">2.3.2.27</ecNumber>
    </recommendedName>
</protein>
<keyword evidence="5" id="KW-0808">Transferase</keyword>
<sequence length="266" mass="29008">MADPPSPYHLCSFLPSRNSSFANSDGDVNNSTFLRGNTYDLNSKSMLIAIASLVFVVVLVVLLHLCARCVFARQARERAMIRSLGLTINAVNNHSDEPTRTGIEPAVIASLPIFVYKQTGNGENDDDDDSSIECAVCLSVLKDQEIARLLPNCNHTFHADCIDKWLSSHPTCPICRTEAEPRIQPVPREGPAMGGAATTPPLERVDSTLMVYVEGTSGGVNQCSSNKAGGSISRLSSLQRILSRERSSRRLQSQVQEDGFQDLETQ</sequence>
<evidence type="ECO:0000256" key="7">
    <source>
        <dbReference type="ARBA" id="ARBA00022723"/>
    </source>
</evidence>
<keyword evidence="8 14" id="KW-0863">Zinc-finger</keyword>
<dbReference type="Proteomes" id="UP001174677">
    <property type="component" value="Chromosome 10"/>
</dbReference>
<evidence type="ECO:0000256" key="16">
    <source>
        <dbReference type="SAM" id="Phobius"/>
    </source>
</evidence>
<comment type="pathway">
    <text evidence="3">Protein modification; protein ubiquitination.</text>
</comment>
<evidence type="ECO:0000256" key="15">
    <source>
        <dbReference type="SAM" id="MobiDB-lite"/>
    </source>
</evidence>
<dbReference type="PANTHER" id="PTHR45768:SF34">
    <property type="entry name" value="RING-H2 FINGER PROTEIN ATL64"/>
    <property type="match status" value="1"/>
</dbReference>
<dbReference type="Gene3D" id="3.30.40.10">
    <property type="entry name" value="Zinc/RING finger domain, C3HC4 (zinc finger)"/>
    <property type="match status" value="1"/>
</dbReference>
<keyword evidence="19" id="KW-1185">Reference proteome</keyword>
<evidence type="ECO:0000313" key="18">
    <source>
        <dbReference type="EMBL" id="KAJ9170855.1"/>
    </source>
</evidence>
<evidence type="ECO:0000256" key="11">
    <source>
        <dbReference type="ARBA" id="ARBA00022989"/>
    </source>
</evidence>
<dbReference type="EMBL" id="JARPOI010000010">
    <property type="protein sequence ID" value="KAJ9170855.1"/>
    <property type="molecule type" value="Genomic_DNA"/>
</dbReference>
<feature type="transmembrane region" description="Helical" evidence="16">
    <location>
        <begin position="46"/>
        <end position="71"/>
    </location>
</feature>
<keyword evidence="9" id="KW-0833">Ubl conjugation pathway</keyword>
<evidence type="ECO:0000259" key="17">
    <source>
        <dbReference type="PROSITE" id="PS50089"/>
    </source>
</evidence>
<dbReference type="PROSITE" id="PS50089">
    <property type="entry name" value="ZF_RING_2"/>
    <property type="match status" value="1"/>
</dbReference>
<evidence type="ECO:0000256" key="10">
    <source>
        <dbReference type="ARBA" id="ARBA00022833"/>
    </source>
</evidence>
<organism evidence="18 19">
    <name type="scientific">Hevea brasiliensis</name>
    <name type="common">Para rubber tree</name>
    <name type="synonym">Siphonia brasiliensis</name>
    <dbReference type="NCBI Taxonomy" id="3981"/>
    <lineage>
        <taxon>Eukaryota</taxon>
        <taxon>Viridiplantae</taxon>
        <taxon>Streptophyta</taxon>
        <taxon>Embryophyta</taxon>
        <taxon>Tracheophyta</taxon>
        <taxon>Spermatophyta</taxon>
        <taxon>Magnoliopsida</taxon>
        <taxon>eudicotyledons</taxon>
        <taxon>Gunneridae</taxon>
        <taxon>Pentapetalae</taxon>
        <taxon>rosids</taxon>
        <taxon>fabids</taxon>
        <taxon>Malpighiales</taxon>
        <taxon>Euphorbiaceae</taxon>
        <taxon>Crotonoideae</taxon>
        <taxon>Micrandreae</taxon>
        <taxon>Hevea</taxon>
    </lineage>
</organism>
<dbReference type="PANTHER" id="PTHR45768">
    <property type="entry name" value="E3 UBIQUITIN-PROTEIN LIGASE RNF13-LIKE"/>
    <property type="match status" value="1"/>
</dbReference>
<feature type="region of interest" description="Disordered" evidence="15">
    <location>
        <begin position="245"/>
        <end position="266"/>
    </location>
</feature>
<evidence type="ECO:0000256" key="5">
    <source>
        <dbReference type="ARBA" id="ARBA00022679"/>
    </source>
</evidence>
<keyword evidence="6 16" id="KW-0812">Transmembrane</keyword>
<evidence type="ECO:0000256" key="13">
    <source>
        <dbReference type="ARBA" id="ARBA00024209"/>
    </source>
</evidence>
<evidence type="ECO:0000256" key="4">
    <source>
        <dbReference type="ARBA" id="ARBA00012483"/>
    </source>
</evidence>
<gene>
    <name evidence="18" type="ORF">P3X46_018920</name>
</gene>
<evidence type="ECO:0000313" key="19">
    <source>
        <dbReference type="Proteomes" id="UP001174677"/>
    </source>
</evidence>
<evidence type="ECO:0000256" key="8">
    <source>
        <dbReference type="ARBA" id="ARBA00022771"/>
    </source>
</evidence>
<comment type="catalytic activity">
    <reaction evidence="1">
        <text>S-ubiquitinyl-[E2 ubiquitin-conjugating enzyme]-L-cysteine + [acceptor protein]-L-lysine = [E2 ubiquitin-conjugating enzyme]-L-cysteine + N(6)-ubiquitinyl-[acceptor protein]-L-lysine.</text>
        <dbReference type="EC" id="2.3.2.27"/>
    </reaction>
</comment>
<keyword evidence="12 16" id="KW-0472">Membrane</keyword>
<reference evidence="18 19" key="1">
    <citation type="journal article" date="2023" name="Plant Biotechnol. J.">
        <title>Chromosome-level wild Hevea brasiliensis genome provides new tools for genomic-assisted breeding and valuable loci to elevate rubber yield.</title>
        <authorList>
            <person name="Cheng H."/>
            <person name="Song X."/>
            <person name="Hu Y."/>
            <person name="Wu T."/>
            <person name="Yang Q."/>
            <person name="An Z."/>
            <person name="Feng S."/>
            <person name="Deng Z."/>
            <person name="Wu W."/>
            <person name="Zeng X."/>
            <person name="Tu M."/>
            <person name="Wang X."/>
            <person name="Huang H."/>
        </authorList>
    </citation>
    <scope>NUCLEOTIDE SEQUENCE [LARGE SCALE GENOMIC DNA]</scope>
    <source>
        <strain evidence="18">MT/VB/25A 57/8</strain>
    </source>
</reference>
<evidence type="ECO:0000256" key="2">
    <source>
        <dbReference type="ARBA" id="ARBA00004167"/>
    </source>
</evidence>
<accession>A0ABQ9LUE5</accession>
<evidence type="ECO:0000256" key="3">
    <source>
        <dbReference type="ARBA" id="ARBA00004906"/>
    </source>
</evidence>
<dbReference type="Pfam" id="PF13639">
    <property type="entry name" value="zf-RING_2"/>
    <property type="match status" value="1"/>
</dbReference>
<dbReference type="SUPFAM" id="SSF57850">
    <property type="entry name" value="RING/U-box"/>
    <property type="match status" value="1"/>
</dbReference>
<dbReference type="CDD" id="cd16461">
    <property type="entry name" value="RING-H2_EL5-like"/>
    <property type="match status" value="1"/>
</dbReference>
<evidence type="ECO:0000256" key="14">
    <source>
        <dbReference type="PROSITE-ProRule" id="PRU00175"/>
    </source>
</evidence>
<dbReference type="SMART" id="SM00184">
    <property type="entry name" value="RING"/>
    <property type="match status" value="1"/>
</dbReference>
<keyword evidence="10" id="KW-0862">Zinc</keyword>
<dbReference type="EC" id="2.3.2.27" evidence="4"/>
<dbReference type="InterPro" id="IPR013083">
    <property type="entry name" value="Znf_RING/FYVE/PHD"/>
</dbReference>
<evidence type="ECO:0000256" key="9">
    <source>
        <dbReference type="ARBA" id="ARBA00022786"/>
    </source>
</evidence>
<dbReference type="InterPro" id="IPR001841">
    <property type="entry name" value="Znf_RING"/>
</dbReference>
<name>A0ABQ9LUE5_HEVBR</name>
<comment type="caution">
    <text evidence="18">The sequence shown here is derived from an EMBL/GenBank/DDBJ whole genome shotgun (WGS) entry which is preliminary data.</text>
</comment>